<keyword evidence="2" id="KW-0732">Signal</keyword>
<dbReference type="EC" id="3.5.1.-" evidence="4"/>
<dbReference type="CDD" id="cd10918">
    <property type="entry name" value="CE4_NodB_like_5s_6s"/>
    <property type="match status" value="1"/>
</dbReference>
<keyword evidence="4" id="KW-0378">Hydrolase</keyword>
<dbReference type="Pfam" id="PF13469">
    <property type="entry name" value="Sulfotransfer_3"/>
    <property type="match status" value="1"/>
</dbReference>
<comment type="subcellular location">
    <subcellularLocation>
        <location evidence="1">Secreted</location>
    </subcellularLocation>
</comment>
<sequence length="808" mass="91414">MKRIFLLGCPRSGTTMLQSLLAAHPEVISFPESKFFHYLLYNKFAGKLPGRMEAFFKDEINRPELLQDFDDSQTVATKVSWFVGVLDGLAAEQNKSIWLEKTPEHIYFIEDIQRFLPDAKFIHILRNSMDTIASLHEATRSSHDLWGPGWDLNHCITRWKEAMLISHKYAKKSNHILVKYEEIVDDKEKKLKEICDFMGVAYDEKMLKLYQEKAVNLSLNLPWHQGIEREVQSNKVHKYHKIFTKNEIKYILDKIKRVKGEIAWKVTVEVSEPISDICDIPQICDRLCCTIQLEGIKLGIIELPICDGMVATSVLADAIAAQFAWPILDRFFQRNRCEKGNKLWETLLEPLHKNNDWTLFLQELWGRPHWHLEDFYKPEIAEEVATITLEKDLIVLEVSEDFANIQVELSEIDVLVKVGGVAVGIVSVAVENNFVSAQKLRSTITRNSGFELCVASVREALLGKPLNGKQSLRSRLASCAKQRSDLPDSLNAPSAGGIYPPNAAMFGRRSGAIGTSVSRRAALPAAALREIASAAAIAGETTMEIASENEFPKQVFYAPEIIGRKSPYGEVSHSVKPQVFDNHSVTQRLPILAYRRISPDGLDAVTPQVLEQQLQYLKDRAYYSASWEDWRSAKLDKTPLPGKAVLITFDGGYLDFFQYAWPLLKRFDFTATVFLVAESIGKTNSWEKAEFEEVQLMGWPEIHQLRDAGIEFGSMSATYQPLTALSPTESVREGAKSRAILERELEKSVKCFAYPYGDVDPIVAHLIGATGYTFGVSYRSNFSSFDDDLLSLPRIQVTAEKFLWQLGL</sequence>
<dbReference type="EMBL" id="SRRZ01000005">
    <property type="protein sequence ID" value="NQE32768.1"/>
    <property type="molecule type" value="Genomic_DNA"/>
</dbReference>
<organism evidence="4 5">
    <name type="scientific">Microcoleus asticus IPMA8</name>
    <dbReference type="NCBI Taxonomy" id="2563858"/>
    <lineage>
        <taxon>Bacteria</taxon>
        <taxon>Bacillati</taxon>
        <taxon>Cyanobacteriota</taxon>
        <taxon>Cyanophyceae</taxon>
        <taxon>Oscillatoriophycideae</taxon>
        <taxon>Oscillatoriales</taxon>
        <taxon>Microcoleaceae</taxon>
        <taxon>Microcoleus</taxon>
        <taxon>Microcoleus asticus</taxon>
    </lineage>
</organism>
<dbReference type="InterPro" id="IPR011330">
    <property type="entry name" value="Glyco_hydro/deAcase_b/a-brl"/>
</dbReference>
<evidence type="ECO:0000313" key="5">
    <source>
        <dbReference type="Proteomes" id="UP000702425"/>
    </source>
</evidence>
<comment type="caution">
    <text evidence="4">The sequence shown here is derived from an EMBL/GenBank/DDBJ whole genome shotgun (WGS) entry which is preliminary data.</text>
</comment>
<dbReference type="InterPro" id="IPR027417">
    <property type="entry name" value="P-loop_NTPase"/>
</dbReference>
<dbReference type="PANTHER" id="PTHR34216">
    <property type="match status" value="1"/>
</dbReference>
<dbReference type="PANTHER" id="PTHR34216:SF3">
    <property type="entry name" value="POLY-BETA-1,6-N-ACETYL-D-GLUCOSAMINE N-DEACETYLASE"/>
    <property type="match status" value="1"/>
</dbReference>
<keyword evidence="5" id="KW-1185">Reference proteome</keyword>
<dbReference type="SUPFAM" id="SSF52540">
    <property type="entry name" value="P-loop containing nucleoside triphosphate hydrolases"/>
    <property type="match status" value="1"/>
</dbReference>
<dbReference type="GO" id="GO:0016787">
    <property type="term" value="F:hydrolase activity"/>
    <property type="evidence" value="ECO:0007669"/>
    <property type="project" value="UniProtKB-KW"/>
</dbReference>
<dbReference type="PROSITE" id="PS51677">
    <property type="entry name" value="NODB"/>
    <property type="match status" value="1"/>
</dbReference>
<evidence type="ECO:0000313" key="4">
    <source>
        <dbReference type="EMBL" id="NQE32768.1"/>
    </source>
</evidence>
<dbReference type="Gene3D" id="3.20.20.370">
    <property type="entry name" value="Glycoside hydrolase/deacetylase"/>
    <property type="match status" value="1"/>
</dbReference>
<protein>
    <submittedName>
        <fullName evidence="4">Poly-beta-1,6-N-acetyl-D-glucosamine N-deacetylase</fullName>
        <ecNumber evidence="4">3.5.1.-</ecNumber>
    </submittedName>
</protein>
<dbReference type="Pfam" id="PF01522">
    <property type="entry name" value="Polysacc_deac_1"/>
    <property type="match status" value="1"/>
</dbReference>
<dbReference type="InterPro" id="IPR002509">
    <property type="entry name" value="NODB_dom"/>
</dbReference>
<name>A0ABX2CRN5_9CYAN</name>
<evidence type="ECO:0000256" key="1">
    <source>
        <dbReference type="ARBA" id="ARBA00004613"/>
    </source>
</evidence>
<accession>A0ABX2CRN5</accession>
<dbReference type="Gene3D" id="3.40.50.300">
    <property type="entry name" value="P-loop containing nucleotide triphosphate hydrolases"/>
    <property type="match status" value="1"/>
</dbReference>
<dbReference type="SUPFAM" id="SSF88713">
    <property type="entry name" value="Glycoside hydrolase/deacetylase"/>
    <property type="match status" value="1"/>
</dbReference>
<proteinExistence type="predicted"/>
<dbReference type="Proteomes" id="UP000702425">
    <property type="component" value="Unassembled WGS sequence"/>
</dbReference>
<dbReference type="RefSeq" id="WP_172185136.1">
    <property type="nucleotide sequence ID" value="NZ_CAWPPK010000263.1"/>
</dbReference>
<feature type="domain" description="NodB homology" evidence="3">
    <location>
        <begin position="643"/>
        <end position="808"/>
    </location>
</feature>
<evidence type="ECO:0000259" key="3">
    <source>
        <dbReference type="PROSITE" id="PS51677"/>
    </source>
</evidence>
<evidence type="ECO:0000256" key="2">
    <source>
        <dbReference type="ARBA" id="ARBA00022729"/>
    </source>
</evidence>
<dbReference type="InterPro" id="IPR051398">
    <property type="entry name" value="Polysacch_Deacetylase"/>
</dbReference>
<reference evidence="4 5" key="1">
    <citation type="journal article" date="2020" name="Sci. Rep.">
        <title>A novel cyanobacterial geosmin producer, revising GeoA distribution and dispersion patterns in Bacteria.</title>
        <authorList>
            <person name="Churro C."/>
            <person name="Semedo-Aguiar A.P."/>
            <person name="Silva A.D."/>
            <person name="Pereira-Leal J.B."/>
            <person name="Leite R.B."/>
        </authorList>
    </citation>
    <scope>NUCLEOTIDE SEQUENCE [LARGE SCALE GENOMIC DNA]</scope>
    <source>
        <strain evidence="4 5">IPMA8</strain>
    </source>
</reference>
<gene>
    <name evidence="4" type="primary">icaB</name>
    <name evidence="4" type="ORF">E5S67_00484</name>
</gene>